<sequence>MNILEQINTRIVDENARIRRENFLFRLNCVRVFAEQQLRQRIMKEQPSVAATTTAAAALWQRIRSLLAGQRLIVSAFEETLAILSIESLCMLVWHSYEEDRYGVVQNDLNAIISQMLQLVVSLDRYIHHIRSVDYIFAIFF</sequence>
<gene>
    <name evidence="13" type="ORF">TCNE_LOCUS16503</name>
</gene>
<keyword evidence="8" id="KW-1133">Transmembrane helix</keyword>
<dbReference type="GO" id="GO:0015031">
    <property type="term" value="P:protein transport"/>
    <property type="evidence" value="ECO:0007669"/>
    <property type="project" value="UniProtKB-KW"/>
</dbReference>
<keyword evidence="7" id="KW-0653">Protein transport</keyword>
<evidence type="ECO:0000313" key="15">
    <source>
        <dbReference type="WBParaSite" id="TCNE_0001650401-mRNA-1"/>
    </source>
</evidence>
<evidence type="ECO:0000256" key="1">
    <source>
        <dbReference type="ARBA" id="ARBA00004232"/>
    </source>
</evidence>
<accession>A0A183V6Y3</accession>
<comment type="similarity">
    <text evidence="3">Belongs to the NDC1 family.</text>
</comment>
<evidence type="ECO:0000256" key="9">
    <source>
        <dbReference type="ARBA" id="ARBA00023010"/>
    </source>
</evidence>
<dbReference type="EMBL" id="UYWY01023653">
    <property type="protein sequence ID" value="VDM47824.1"/>
    <property type="molecule type" value="Genomic_DNA"/>
</dbReference>
<evidence type="ECO:0000313" key="13">
    <source>
        <dbReference type="EMBL" id="VDM47824.1"/>
    </source>
</evidence>
<dbReference type="PANTHER" id="PTHR13269">
    <property type="entry name" value="NUCLEOPORIN NDC1"/>
    <property type="match status" value="1"/>
</dbReference>
<dbReference type="GO" id="GO:0006999">
    <property type="term" value="P:nuclear pore organization"/>
    <property type="evidence" value="ECO:0007669"/>
    <property type="project" value="TreeGrafter"/>
</dbReference>
<evidence type="ECO:0000256" key="12">
    <source>
        <dbReference type="ARBA" id="ARBA00023242"/>
    </source>
</evidence>
<comment type="subcellular location">
    <subcellularLocation>
        <location evidence="1">Nucleus membrane</location>
        <topology evidence="1">Multi-pass membrane protein</topology>
    </subcellularLocation>
    <subcellularLocation>
        <location evidence="2">Nucleus</location>
        <location evidence="2">Nuclear pore complex</location>
    </subcellularLocation>
</comment>
<evidence type="ECO:0000256" key="7">
    <source>
        <dbReference type="ARBA" id="ARBA00022927"/>
    </source>
</evidence>
<evidence type="ECO:0000256" key="10">
    <source>
        <dbReference type="ARBA" id="ARBA00023132"/>
    </source>
</evidence>
<dbReference type="WBParaSite" id="TCNE_0001650401-mRNA-1">
    <property type="protein sequence ID" value="TCNE_0001650401-mRNA-1"/>
    <property type="gene ID" value="TCNE_0001650401"/>
</dbReference>
<reference evidence="15" key="1">
    <citation type="submission" date="2016-06" db="UniProtKB">
        <authorList>
            <consortium name="WormBaseParasite"/>
        </authorList>
    </citation>
    <scope>IDENTIFICATION</scope>
</reference>
<keyword evidence="14" id="KW-1185">Reference proteome</keyword>
<dbReference type="PANTHER" id="PTHR13269:SF6">
    <property type="entry name" value="NUCLEOPORIN NDC1"/>
    <property type="match status" value="1"/>
</dbReference>
<evidence type="ECO:0000256" key="2">
    <source>
        <dbReference type="ARBA" id="ARBA00004567"/>
    </source>
</evidence>
<organism evidence="14 15">
    <name type="scientific">Toxocara canis</name>
    <name type="common">Canine roundworm</name>
    <dbReference type="NCBI Taxonomy" id="6265"/>
    <lineage>
        <taxon>Eukaryota</taxon>
        <taxon>Metazoa</taxon>
        <taxon>Ecdysozoa</taxon>
        <taxon>Nematoda</taxon>
        <taxon>Chromadorea</taxon>
        <taxon>Rhabditida</taxon>
        <taxon>Spirurina</taxon>
        <taxon>Ascaridomorpha</taxon>
        <taxon>Ascaridoidea</taxon>
        <taxon>Toxocaridae</taxon>
        <taxon>Toxocara</taxon>
    </lineage>
</organism>
<keyword evidence="9" id="KW-0811">Translocation</keyword>
<keyword evidence="4" id="KW-0813">Transport</keyword>
<evidence type="ECO:0000256" key="4">
    <source>
        <dbReference type="ARBA" id="ARBA00022448"/>
    </source>
</evidence>
<dbReference type="GO" id="GO:0030674">
    <property type="term" value="F:protein-macromolecule adaptor activity"/>
    <property type="evidence" value="ECO:0007669"/>
    <property type="project" value="TreeGrafter"/>
</dbReference>
<dbReference type="Pfam" id="PF09531">
    <property type="entry name" value="Ndc1_Nup"/>
    <property type="match status" value="1"/>
</dbReference>
<evidence type="ECO:0000256" key="6">
    <source>
        <dbReference type="ARBA" id="ARBA00022816"/>
    </source>
</evidence>
<evidence type="ECO:0000256" key="5">
    <source>
        <dbReference type="ARBA" id="ARBA00022692"/>
    </source>
</evidence>
<evidence type="ECO:0000313" key="14">
    <source>
        <dbReference type="Proteomes" id="UP000050794"/>
    </source>
</evidence>
<keyword evidence="6" id="KW-0509">mRNA transport</keyword>
<keyword evidence="12" id="KW-0539">Nucleus</keyword>
<reference evidence="13 14" key="2">
    <citation type="submission" date="2018-11" db="EMBL/GenBank/DDBJ databases">
        <authorList>
            <consortium name="Pathogen Informatics"/>
        </authorList>
    </citation>
    <scope>NUCLEOTIDE SEQUENCE [LARGE SCALE GENOMIC DNA]</scope>
</reference>
<proteinExistence type="inferred from homology"/>
<dbReference type="AlphaFoldDB" id="A0A183V6Y3"/>
<evidence type="ECO:0000256" key="3">
    <source>
        <dbReference type="ARBA" id="ARBA00005760"/>
    </source>
</evidence>
<dbReference type="GO" id="GO:0031965">
    <property type="term" value="C:nuclear membrane"/>
    <property type="evidence" value="ECO:0007669"/>
    <property type="project" value="UniProtKB-SubCell"/>
</dbReference>
<dbReference type="Proteomes" id="UP000050794">
    <property type="component" value="Unassembled WGS sequence"/>
</dbReference>
<name>A0A183V6Y3_TOXCA</name>
<dbReference type="GO" id="GO:0051028">
    <property type="term" value="P:mRNA transport"/>
    <property type="evidence" value="ECO:0007669"/>
    <property type="project" value="UniProtKB-KW"/>
</dbReference>
<keyword evidence="5" id="KW-0812">Transmembrane</keyword>
<dbReference type="InterPro" id="IPR019049">
    <property type="entry name" value="Nucleoporin_prot_Ndc1/Nup"/>
</dbReference>
<keyword evidence="10" id="KW-0906">Nuclear pore complex</keyword>
<dbReference type="GO" id="GO:0070762">
    <property type="term" value="C:nuclear pore transmembrane ring"/>
    <property type="evidence" value="ECO:0007669"/>
    <property type="project" value="TreeGrafter"/>
</dbReference>
<evidence type="ECO:0000256" key="11">
    <source>
        <dbReference type="ARBA" id="ARBA00023136"/>
    </source>
</evidence>
<protein>
    <submittedName>
        <fullName evidence="13 15">Uncharacterized protein</fullName>
    </submittedName>
</protein>
<evidence type="ECO:0000256" key="8">
    <source>
        <dbReference type="ARBA" id="ARBA00022989"/>
    </source>
</evidence>
<keyword evidence="11" id="KW-0472">Membrane</keyword>